<dbReference type="AlphaFoldDB" id="A0A0A1SZZ1"/>
<organism evidence="3 4">
    <name type="scientific">[Torrubiella] hemipterigena</name>
    <dbReference type="NCBI Taxonomy" id="1531966"/>
    <lineage>
        <taxon>Eukaryota</taxon>
        <taxon>Fungi</taxon>
        <taxon>Dikarya</taxon>
        <taxon>Ascomycota</taxon>
        <taxon>Pezizomycotina</taxon>
        <taxon>Sordariomycetes</taxon>
        <taxon>Hypocreomycetidae</taxon>
        <taxon>Hypocreales</taxon>
        <taxon>Clavicipitaceae</taxon>
        <taxon>Clavicipitaceae incertae sedis</taxon>
        <taxon>'Torrubiella' clade</taxon>
    </lineage>
</organism>
<name>A0A0A1SZZ1_9HYPO</name>
<dbReference type="Pfam" id="PF12796">
    <property type="entry name" value="Ank_2"/>
    <property type="match status" value="2"/>
</dbReference>
<dbReference type="STRING" id="1531966.A0A0A1SZZ1"/>
<accession>A0A0A1SZZ1</accession>
<gene>
    <name evidence="3" type="ORF">VHEMI03965</name>
</gene>
<reference evidence="3 4" key="1">
    <citation type="journal article" date="2015" name="Genome Announc.">
        <title>Draft Genome Sequence and Gene Annotation of the Entomopathogenic Fungus Verticillium hemipterigenum.</title>
        <authorList>
            <person name="Horn F."/>
            <person name="Habel A."/>
            <person name="Scharf D.H."/>
            <person name="Dworschak J."/>
            <person name="Brakhage A.A."/>
            <person name="Guthke R."/>
            <person name="Hertweck C."/>
            <person name="Linde J."/>
        </authorList>
    </citation>
    <scope>NUCLEOTIDE SEQUENCE [LARGE SCALE GENOMIC DNA]</scope>
</reference>
<proteinExistence type="predicted"/>
<keyword evidence="4" id="KW-1185">Reference proteome</keyword>
<dbReference type="SUPFAM" id="SSF48403">
    <property type="entry name" value="Ankyrin repeat"/>
    <property type="match status" value="1"/>
</dbReference>
<keyword evidence="2" id="KW-0040">ANK repeat</keyword>
<dbReference type="PANTHER" id="PTHR24173:SF74">
    <property type="entry name" value="ANKYRIN REPEAT DOMAIN-CONTAINING PROTEIN 16"/>
    <property type="match status" value="1"/>
</dbReference>
<dbReference type="EMBL" id="CDHN01000002">
    <property type="protein sequence ID" value="CEJ85944.1"/>
    <property type="molecule type" value="Genomic_DNA"/>
</dbReference>
<keyword evidence="1" id="KW-0677">Repeat</keyword>
<dbReference type="HOGENOM" id="CLU_987602_0_0_1"/>
<protein>
    <submittedName>
        <fullName evidence="3">Uncharacterized protein</fullName>
    </submittedName>
</protein>
<dbReference type="OrthoDB" id="426293at2759"/>
<dbReference type="Proteomes" id="UP000039046">
    <property type="component" value="Unassembled WGS sequence"/>
</dbReference>
<dbReference type="PANTHER" id="PTHR24173">
    <property type="entry name" value="ANKYRIN REPEAT CONTAINING"/>
    <property type="match status" value="1"/>
</dbReference>
<evidence type="ECO:0000313" key="4">
    <source>
        <dbReference type="Proteomes" id="UP000039046"/>
    </source>
</evidence>
<dbReference type="InterPro" id="IPR036770">
    <property type="entry name" value="Ankyrin_rpt-contain_sf"/>
</dbReference>
<evidence type="ECO:0000313" key="3">
    <source>
        <dbReference type="EMBL" id="CEJ85944.1"/>
    </source>
</evidence>
<dbReference type="InterPro" id="IPR002110">
    <property type="entry name" value="Ankyrin_rpt"/>
</dbReference>
<evidence type="ECO:0000256" key="1">
    <source>
        <dbReference type="ARBA" id="ARBA00022737"/>
    </source>
</evidence>
<evidence type="ECO:0000256" key="2">
    <source>
        <dbReference type="ARBA" id="ARBA00023043"/>
    </source>
</evidence>
<dbReference type="Gene3D" id="1.25.40.20">
    <property type="entry name" value="Ankyrin repeat-containing domain"/>
    <property type="match status" value="2"/>
</dbReference>
<sequence length="282" mass="30925">MGSLLTALFTRVMPNPASRLRKACKSGTIDDVSHQLTLQMGNYQPPELFMAAMDGNNCPVLEYLITNFRDDKPSPPWYTDYKVIMQATQRLEHFKLFWAADPSVSTAYLGHTGNALGLVVLGGNVPLLRFLLEAGANPNDAQLMHRPAANFAIHSACSEIVNLLVDYGASIKESNALAIALDAGRMDILKLLIEKGGMDINIIQKDATYSYEGDNNGDEPIISGTVLHLAIAKGQTDVVRVLLHDFKADTKIEDDKGRTALLVAQEHGYQEIVSLLEQEKSE</sequence>
<dbReference type="SMART" id="SM00248">
    <property type="entry name" value="ANK"/>
    <property type="match status" value="3"/>
</dbReference>